<accession>A0A5C7EGR0</accession>
<dbReference type="AlphaFoldDB" id="A0A5C7EGR0"/>
<gene>
    <name evidence="2" type="ORF">FR698_14825</name>
</gene>
<feature type="transmembrane region" description="Helical" evidence="1">
    <location>
        <begin position="165"/>
        <end position="182"/>
    </location>
</feature>
<keyword evidence="1" id="KW-1133">Transmembrane helix</keyword>
<keyword evidence="1" id="KW-0812">Transmembrane</keyword>
<dbReference type="RefSeq" id="WP_147800973.1">
    <property type="nucleotide sequence ID" value="NZ_VPFL01000028.1"/>
</dbReference>
<feature type="transmembrane region" description="Helical" evidence="1">
    <location>
        <begin position="37"/>
        <end position="55"/>
    </location>
</feature>
<dbReference type="OrthoDB" id="2388670at2"/>
<dbReference type="Proteomes" id="UP000321201">
    <property type="component" value="Unassembled WGS sequence"/>
</dbReference>
<evidence type="ECO:0000313" key="2">
    <source>
        <dbReference type="EMBL" id="TXF10493.1"/>
    </source>
</evidence>
<keyword evidence="1" id="KW-0472">Membrane</keyword>
<reference evidence="2 3" key="1">
    <citation type="submission" date="2019-08" db="EMBL/GenBank/DDBJ databases">
        <title>Pelomicrobium methylotrophicum gen. nov., sp. nov. a moderately thermophilic, facultatively anaerobic, lithoautotrophic and methylotrophic bacterium isolated from a terrestrial mud volcano.</title>
        <authorList>
            <person name="Slobodkina G.B."/>
            <person name="Merkel A.Y."/>
            <person name="Slobodkin A.I."/>
        </authorList>
    </citation>
    <scope>NUCLEOTIDE SEQUENCE [LARGE SCALE GENOMIC DNA]</scope>
    <source>
        <strain evidence="2 3">SM250</strain>
    </source>
</reference>
<protein>
    <submittedName>
        <fullName evidence="2">Uncharacterized protein</fullName>
    </submittedName>
</protein>
<sequence>MRRRASTLAWGILALLAAALSAPGLRTGIENSMVLHMLVQMPLLWAAGGGLMAGIDPGARLGARFDMQGLSSFSFCLVVVSYWMLPSAIDRAVLEPGIDALKVASLLACGASLRQAVMRAPAVVRLFFLGYLLQMTLWLGLYWAFTEERLCNVYSLSTQQQAGAGLAALAVALGAVFVWRLARAAASGPESTASTP</sequence>
<dbReference type="InParanoid" id="A0A5C7EGR0"/>
<evidence type="ECO:0000313" key="3">
    <source>
        <dbReference type="Proteomes" id="UP000321201"/>
    </source>
</evidence>
<keyword evidence="3" id="KW-1185">Reference proteome</keyword>
<feature type="transmembrane region" description="Helical" evidence="1">
    <location>
        <begin position="126"/>
        <end position="145"/>
    </location>
</feature>
<dbReference type="EMBL" id="VPFL01000028">
    <property type="protein sequence ID" value="TXF10493.1"/>
    <property type="molecule type" value="Genomic_DNA"/>
</dbReference>
<name>A0A5C7EGR0_9PROT</name>
<comment type="caution">
    <text evidence="2">The sequence shown here is derived from an EMBL/GenBank/DDBJ whole genome shotgun (WGS) entry which is preliminary data.</text>
</comment>
<evidence type="ECO:0000256" key="1">
    <source>
        <dbReference type="SAM" id="Phobius"/>
    </source>
</evidence>
<organism evidence="2 3">
    <name type="scientific">Pelomicrobium methylotrophicum</name>
    <dbReference type="NCBI Taxonomy" id="2602750"/>
    <lineage>
        <taxon>Bacteria</taxon>
        <taxon>Pseudomonadati</taxon>
        <taxon>Pseudomonadota</taxon>
        <taxon>Hydrogenophilia</taxon>
        <taxon>Hydrogenophilia incertae sedis</taxon>
        <taxon>Pelomicrobium</taxon>
    </lineage>
</organism>
<proteinExistence type="predicted"/>